<dbReference type="PRINTS" id="PR00344">
    <property type="entry name" value="BCTRLSENSOR"/>
</dbReference>
<dbReference type="GO" id="GO:0005524">
    <property type="term" value="F:ATP binding"/>
    <property type="evidence" value="ECO:0007669"/>
    <property type="project" value="UniProtKB-KW"/>
</dbReference>
<keyword evidence="10" id="KW-1133">Transmembrane helix</keyword>
<protein>
    <recommendedName>
        <fullName evidence="3">histidine kinase</fullName>
        <ecNumber evidence="3">2.7.13.3</ecNumber>
    </recommendedName>
</protein>
<accession>A0A244CV13</accession>
<keyword evidence="4" id="KW-1003">Cell membrane</keyword>
<dbReference type="Proteomes" id="UP000194841">
    <property type="component" value="Unassembled WGS sequence"/>
</dbReference>
<gene>
    <name evidence="13" type="ORF">B1199_04165</name>
</gene>
<dbReference type="PANTHER" id="PTHR44936">
    <property type="entry name" value="SENSOR PROTEIN CREC"/>
    <property type="match status" value="1"/>
</dbReference>
<evidence type="ECO:0000313" key="13">
    <source>
        <dbReference type="EMBL" id="OUL59470.1"/>
    </source>
</evidence>
<dbReference type="Gene3D" id="1.10.287.130">
    <property type="match status" value="1"/>
</dbReference>
<dbReference type="CDD" id="cd06225">
    <property type="entry name" value="HAMP"/>
    <property type="match status" value="1"/>
</dbReference>
<keyword evidence="6" id="KW-0808">Transferase</keyword>
<keyword evidence="5" id="KW-0597">Phosphoprotein</keyword>
<comment type="caution">
    <text evidence="13">The sequence shown here is derived from an EMBL/GenBank/DDBJ whole genome shotgun (WGS) entry which is preliminary data.</text>
</comment>
<evidence type="ECO:0000256" key="3">
    <source>
        <dbReference type="ARBA" id="ARBA00012438"/>
    </source>
</evidence>
<evidence type="ECO:0000256" key="9">
    <source>
        <dbReference type="ARBA" id="ARBA00022840"/>
    </source>
</evidence>
<keyword evidence="9" id="KW-0067">ATP-binding</keyword>
<dbReference type="Pfam" id="PF02518">
    <property type="entry name" value="HATPase_c"/>
    <property type="match status" value="1"/>
</dbReference>
<feature type="domain" description="HAMP" evidence="12">
    <location>
        <begin position="153"/>
        <end position="205"/>
    </location>
</feature>
<dbReference type="PROSITE" id="PS50109">
    <property type="entry name" value="HIS_KIN"/>
    <property type="match status" value="1"/>
</dbReference>
<dbReference type="AlphaFoldDB" id="A0A244CV13"/>
<comment type="catalytic activity">
    <reaction evidence="1">
        <text>ATP + protein L-histidine = ADP + protein N-phospho-L-histidine.</text>
        <dbReference type="EC" id="2.7.13.3"/>
    </reaction>
</comment>
<dbReference type="Pfam" id="PF00512">
    <property type="entry name" value="HisKA"/>
    <property type="match status" value="1"/>
</dbReference>
<dbReference type="SMART" id="SM00387">
    <property type="entry name" value="HATPase_c"/>
    <property type="match status" value="1"/>
</dbReference>
<dbReference type="GO" id="GO:0000155">
    <property type="term" value="F:phosphorelay sensor kinase activity"/>
    <property type="evidence" value="ECO:0007669"/>
    <property type="project" value="InterPro"/>
</dbReference>
<dbReference type="SMART" id="SM00388">
    <property type="entry name" value="HisKA"/>
    <property type="match status" value="1"/>
</dbReference>
<evidence type="ECO:0000256" key="10">
    <source>
        <dbReference type="SAM" id="Phobius"/>
    </source>
</evidence>
<evidence type="ECO:0000256" key="6">
    <source>
        <dbReference type="ARBA" id="ARBA00022679"/>
    </source>
</evidence>
<dbReference type="SUPFAM" id="SSF55874">
    <property type="entry name" value="ATPase domain of HSP90 chaperone/DNA topoisomerase II/histidine kinase"/>
    <property type="match status" value="1"/>
</dbReference>
<organism evidence="13 14">
    <name type="scientific">Pseudoalteromonas ulvae</name>
    <dbReference type="NCBI Taxonomy" id="107327"/>
    <lineage>
        <taxon>Bacteria</taxon>
        <taxon>Pseudomonadati</taxon>
        <taxon>Pseudomonadota</taxon>
        <taxon>Gammaproteobacteria</taxon>
        <taxon>Alteromonadales</taxon>
        <taxon>Pseudoalteromonadaceae</taxon>
        <taxon>Pseudoalteromonas</taxon>
    </lineage>
</organism>
<dbReference type="GO" id="GO:0005886">
    <property type="term" value="C:plasma membrane"/>
    <property type="evidence" value="ECO:0007669"/>
    <property type="project" value="UniProtKB-SubCell"/>
</dbReference>
<evidence type="ECO:0000259" key="11">
    <source>
        <dbReference type="PROSITE" id="PS50109"/>
    </source>
</evidence>
<dbReference type="RefSeq" id="WP_086742860.1">
    <property type="nucleotide sequence ID" value="NZ_MWPV01000001.1"/>
</dbReference>
<keyword evidence="7" id="KW-0547">Nucleotide-binding</keyword>
<dbReference type="InterPro" id="IPR003661">
    <property type="entry name" value="HisK_dim/P_dom"/>
</dbReference>
<evidence type="ECO:0000256" key="1">
    <source>
        <dbReference type="ARBA" id="ARBA00000085"/>
    </source>
</evidence>
<sequence>MKKLYISLLLSAFISLFALGWLIDTFSQIEVSHIDEFIVEKKLLDGFAEQVALSPDKQAATVLLAQHFSQNLTYNQNRDLALHQSLLDELTIPGGLMLEDEIGFYLLKSHPKFVDSHLELRLTKPDAKTRRLDLLLTLSFYLGVCLLMWLWLSPLTKRLSLLYKTSQQFASGDLSARIKLSKFTYITDVEVAFNRMAAQIQKLMEENKLLASSLSHDIRTPVACLRFGLDAALDCPDINKKNEYLQRMEADLDHMECMLKTYLEFASLEKKSYQINFHPIDLNEYFIKLKQQISPQLQNKHIQLTLDCEAITIQADLHWLGRAIVNLLSNGCDFAQSQLRLSAKQTDRFTFIYIEDDGPGIAKDNWQHVFEPFFKEQNHRNRSDKSYGLGLAIAAKVIDWHFGSISVDQSDLLQGARFTIALPLKCPRTPV</sequence>
<dbReference type="EMBL" id="MWPV01000001">
    <property type="protein sequence ID" value="OUL59470.1"/>
    <property type="molecule type" value="Genomic_DNA"/>
</dbReference>
<evidence type="ECO:0000256" key="8">
    <source>
        <dbReference type="ARBA" id="ARBA00022777"/>
    </source>
</evidence>
<dbReference type="EC" id="2.7.13.3" evidence="3"/>
<dbReference type="Gene3D" id="3.30.565.10">
    <property type="entry name" value="Histidine kinase-like ATPase, C-terminal domain"/>
    <property type="match status" value="1"/>
</dbReference>
<evidence type="ECO:0000259" key="12">
    <source>
        <dbReference type="PROSITE" id="PS50885"/>
    </source>
</evidence>
<dbReference type="OrthoDB" id="9804645at2"/>
<feature type="transmembrane region" description="Helical" evidence="10">
    <location>
        <begin position="6"/>
        <end position="23"/>
    </location>
</feature>
<feature type="domain" description="Histidine kinase" evidence="11">
    <location>
        <begin position="213"/>
        <end position="426"/>
    </location>
</feature>
<dbReference type="InterPro" id="IPR003660">
    <property type="entry name" value="HAMP_dom"/>
</dbReference>
<evidence type="ECO:0000313" key="14">
    <source>
        <dbReference type="Proteomes" id="UP000194841"/>
    </source>
</evidence>
<dbReference type="Gene3D" id="6.10.340.10">
    <property type="match status" value="1"/>
</dbReference>
<evidence type="ECO:0000256" key="2">
    <source>
        <dbReference type="ARBA" id="ARBA00004651"/>
    </source>
</evidence>
<keyword evidence="8 13" id="KW-0418">Kinase</keyword>
<dbReference type="InterPro" id="IPR036890">
    <property type="entry name" value="HATPase_C_sf"/>
</dbReference>
<comment type="subcellular location">
    <subcellularLocation>
        <location evidence="2">Cell membrane</location>
        <topology evidence="2">Multi-pass membrane protein</topology>
    </subcellularLocation>
</comment>
<evidence type="ECO:0000256" key="7">
    <source>
        <dbReference type="ARBA" id="ARBA00022741"/>
    </source>
</evidence>
<proteinExistence type="predicted"/>
<dbReference type="PROSITE" id="PS50885">
    <property type="entry name" value="HAMP"/>
    <property type="match status" value="1"/>
</dbReference>
<dbReference type="InterPro" id="IPR004358">
    <property type="entry name" value="Sig_transdc_His_kin-like_C"/>
</dbReference>
<dbReference type="InterPro" id="IPR036097">
    <property type="entry name" value="HisK_dim/P_sf"/>
</dbReference>
<reference evidence="13 14" key="1">
    <citation type="submission" date="2017-02" db="EMBL/GenBank/DDBJ databases">
        <title>Pseudoalteromonas ulvae TC14 Genome.</title>
        <authorList>
            <person name="Molmeret M."/>
        </authorList>
    </citation>
    <scope>NUCLEOTIDE SEQUENCE [LARGE SCALE GENOMIC DNA]</scope>
    <source>
        <strain evidence="13">TC14</strain>
    </source>
</reference>
<evidence type="ECO:0000256" key="4">
    <source>
        <dbReference type="ARBA" id="ARBA00022475"/>
    </source>
</evidence>
<name>A0A244CV13_PSEDV</name>
<dbReference type="CDD" id="cd00082">
    <property type="entry name" value="HisKA"/>
    <property type="match status" value="1"/>
</dbReference>
<dbReference type="InterPro" id="IPR050980">
    <property type="entry name" value="2C_sensor_his_kinase"/>
</dbReference>
<feature type="transmembrane region" description="Helical" evidence="10">
    <location>
        <begin position="134"/>
        <end position="152"/>
    </location>
</feature>
<keyword evidence="10" id="KW-0472">Membrane</keyword>
<evidence type="ECO:0000256" key="5">
    <source>
        <dbReference type="ARBA" id="ARBA00022553"/>
    </source>
</evidence>
<dbReference type="InterPro" id="IPR003594">
    <property type="entry name" value="HATPase_dom"/>
</dbReference>
<dbReference type="InterPro" id="IPR005467">
    <property type="entry name" value="His_kinase_dom"/>
</dbReference>
<dbReference type="SUPFAM" id="SSF47384">
    <property type="entry name" value="Homodimeric domain of signal transducing histidine kinase"/>
    <property type="match status" value="1"/>
</dbReference>
<keyword evidence="10" id="KW-0812">Transmembrane</keyword>
<keyword evidence="14" id="KW-1185">Reference proteome</keyword>
<dbReference type="PANTHER" id="PTHR44936:SF10">
    <property type="entry name" value="SENSOR PROTEIN RSTB"/>
    <property type="match status" value="1"/>
</dbReference>